<dbReference type="GO" id="GO:0005886">
    <property type="term" value="C:plasma membrane"/>
    <property type="evidence" value="ECO:0007669"/>
    <property type="project" value="TreeGrafter"/>
</dbReference>
<keyword evidence="11" id="KW-1185">Reference proteome</keyword>
<dbReference type="NCBIfam" id="NF033814">
    <property type="entry name" value="copper_CopC"/>
    <property type="match status" value="1"/>
</dbReference>
<dbReference type="PANTHER" id="PTHR34820:SF4">
    <property type="entry name" value="INNER MEMBRANE PROTEIN YEBZ"/>
    <property type="match status" value="1"/>
</dbReference>
<dbReference type="RefSeq" id="WP_162365263.1">
    <property type="nucleotide sequence ID" value="NZ_WUBS01000004.1"/>
</dbReference>
<dbReference type="InterPro" id="IPR007348">
    <property type="entry name" value="CopC_dom"/>
</dbReference>
<protein>
    <recommendedName>
        <fullName evidence="7">Copper resistance protein C</fullName>
    </recommendedName>
</protein>
<dbReference type="AlphaFoldDB" id="A0A845SIT1"/>
<dbReference type="Proteomes" id="UP000461443">
    <property type="component" value="Unassembled WGS sequence"/>
</dbReference>
<keyword evidence="4 7" id="KW-0732">Signal</keyword>
<evidence type="ECO:0000256" key="3">
    <source>
        <dbReference type="ARBA" id="ARBA00022723"/>
    </source>
</evidence>
<dbReference type="InterPro" id="IPR047685">
    <property type="entry name" value="CopC-like"/>
</dbReference>
<dbReference type="GO" id="GO:0005507">
    <property type="term" value="F:copper ion binding"/>
    <property type="evidence" value="ECO:0007669"/>
    <property type="project" value="UniProtKB-UniRule"/>
</dbReference>
<feature type="domain" description="CopC" evidence="9">
    <location>
        <begin position="29"/>
        <end position="125"/>
    </location>
</feature>
<evidence type="ECO:0000256" key="8">
    <source>
        <dbReference type="SAM" id="SignalP"/>
    </source>
</evidence>
<gene>
    <name evidence="10" type="primary">yobA</name>
    <name evidence="10" type="ORF">GRH90_07215</name>
</gene>
<dbReference type="Pfam" id="PF04234">
    <property type="entry name" value="CopC"/>
    <property type="match status" value="1"/>
</dbReference>
<name>A0A845SIT1_9GAMM</name>
<sequence>MSSQRFTAPVFTLILTALTLLGSPQAQAHAHLKTQYPAANASMTAAPQALTLTFSEGIEAGFSGLTLTGPGNEPIPTGAVKVDPTNPMQIIVPIEKPLTAGEYRVQWHVVSVDSHKTQGSYQFSVK</sequence>
<evidence type="ECO:0000256" key="2">
    <source>
        <dbReference type="ARBA" id="ARBA00010509"/>
    </source>
</evidence>
<reference evidence="10 11" key="1">
    <citation type="submission" date="2019-12" db="EMBL/GenBank/DDBJ databases">
        <authorList>
            <person name="Lee S.D."/>
        </authorList>
    </citation>
    <scope>NUCLEOTIDE SEQUENCE [LARGE SCALE GENOMIC DNA]</scope>
    <source>
        <strain evidence="10 11">SAP-6</strain>
    </source>
</reference>
<dbReference type="GO" id="GO:0042597">
    <property type="term" value="C:periplasmic space"/>
    <property type="evidence" value="ECO:0007669"/>
    <property type="project" value="UniProtKB-SubCell"/>
</dbReference>
<organism evidence="10 11">
    <name type="scientific">Acerihabitans arboris</name>
    <dbReference type="NCBI Taxonomy" id="2691583"/>
    <lineage>
        <taxon>Bacteria</taxon>
        <taxon>Pseudomonadati</taxon>
        <taxon>Pseudomonadota</taxon>
        <taxon>Gammaproteobacteria</taxon>
        <taxon>Enterobacterales</taxon>
        <taxon>Pectobacteriaceae</taxon>
        <taxon>Acerihabitans</taxon>
    </lineage>
</organism>
<evidence type="ECO:0000256" key="5">
    <source>
        <dbReference type="ARBA" id="ARBA00022764"/>
    </source>
</evidence>
<dbReference type="SUPFAM" id="SSF81296">
    <property type="entry name" value="E set domains"/>
    <property type="match status" value="1"/>
</dbReference>
<evidence type="ECO:0000256" key="1">
    <source>
        <dbReference type="ARBA" id="ARBA00004418"/>
    </source>
</evidence>
<proteinExistence type="inferred from homology"/>
<keyword evidence="6 7" id="KW-0186">Copper</keyword>
<reference evidence="10 11" key="2">
    <citation type="submission" date="2020-02" db="EMBL/GenBank/DDBJ databases">
        <title>The new genus of Enterobacteriales.</title>
        <authorList>
            <person name="Kim I.S."/>
        </authorList>
    </citation>
    <scope>NUCLEOTIDE SEQUENCE [LARGE SCALE GENOMIC DNA]</scope>
    <source>
        <strain evidence="10 11">SAP-6</strain>
    </source>
</reference>
<comment type="similarity">
    <text evidence="2 7">Belongs to the CopC family.</text>
</comment>
<dbReference type="GO" id="GO:0046688">
    <property type="term" value="P:response to copper ion"/>
    <property type="evidence" value="ECO:0007669"/>
    <property type="project" value="UniProtKB-UniRule"/>
</dbReference>
<evidence type="ECO:0000313" key="11">
    <source>
        <dbReference type="Proteomes" id="UP000461443"/>
    </source>
</evidence>
<dbReference type="InterPro" id="IPR014755">
    <property type="entry name" value="Cu-Rt/internalin_Ig-like"/>
</dbReference>
<dbReference type="NCBIfam" id="NF007636">
    <property type="entry name" value="PRK10301.1"/>
    <property type="match status" value="1"/>
</dbReference>
<comment type="function">
    <text evidence="7">Involved in copper resistance.</text>
</comment>
<evidence type="ECO:0000256" key="6">
    <source>
        <dbReference type="ARBA" id="ARBA00023008"/>
    </source>
</evidence>
<dbReference type="InterPro" id="IPR032694">
    <property type="entry name" value="CopC/D"/>
</dbReference>
<accession>A0A845SIT1</accession>
<evidence type="ECO:0000256" key="7">
    <source>
        <dbReference type="RuleBase" id="RU369037"/>
    </source>
</evidence>
<evidence type="ECO:0000313" key="10">
    <source>
        <dbReference type="EMBL" id="NDL62541.1"/>
    </source>
</evidence>
<dbReference type="PANTHER" id="PTHR34820">
    <property type="entry name" value="INNER MEMBRANE PROTEIN YEBZ"/>
    <property type="match status" value="1"/>
</dbReference>
<dbReference type="GO" id="GO:0006825">
    <property type="term" value="P:copper ion transport"/>
    <property type="evidence" value="ECO:0007669"/>
    <property type="project" value="InterPro"/>
</dbReference>
<feature type="signal peptide" evidence="8">
    <location>
        <begin position="1"/>
        <end position="28"/>
    </location>
</feature>
<evidence type="ECO:0000256" key="4">
    <source>
        <dbReference type="ARBA" id="ARBA00022729"/>
    </source>
</evidence>
<keyword evidence="5 7" id="KW-0574">Periplasm</keyword>
<dbReference type="InterPro" id="IPR014756">
    <property type="entry name" value="Ig_E-set"/>
</dbReference>
<comment type="subcellular location">
    <subcellularLocation>
        <location evidence="1 7">Periplasm</location>
    </subcellularLocation>
</comment>
<evidence type="ECO:0000259" key="9">
    <source>
        <dbReference type="Pfam" id="PF04234"/>
    </source>
</evidence>
<keyword evidence="3 7" id="KW-0479">Metal-binding</keyword>
<comment type="caution">
    <text evidence="10">The sequence shown here is derived from an EMBL/GenBank/DDBJ whole genome shotgun (WGS) entry which is preliminary data.</text>
</comment>
<feature type="chain" id="PRO_5032835911" description="Copper resistance protein C" evidence="8">
    <location>
        <begin position="29"/>
        <end position="126"/>
    </location>
</feature>
<dbReference type="Gene3D" id="2.60.40.1220">
    <property type="match status" value="1"/>
</dbReference>
<dbReference type="EMBL" id="WUBS01000004">
    <property type="protein sequence ID" value="NDL62541.1"/>
    <property type="molecule type" value="Genomic_DNA"/>
</dbReference>